<accession>A0A0D0CS92</accession>
<reference evidence="3 4" key="1">
    <citation type="submission" date="2014-04" db="EMBL/GenBank/DDBJ databases">
        <title>Evolutionary Origins and Diversification of the Mycorrhizal Mutualists.</title>
        <authorList>
            <consortium name="DOE Joint Genome Institute"/>
            <consortium name="Mycorrhizal Genomics Consortium"/>
            <person name="Kohler A."/>
            <person name="Kuo A."/>
            <person name="Nagy L.G."/>
            <person name="Floudas D."/>
            <person name="Copeland A."/>
            <person name="Barry K.W."/>
            <person name="Cichocki N."/>
            <person name="Veneault-Fourrey C."/>
            <person name="LaButti K."/>
            <person name="Lindquist E.A."/>
            <person name="Lipzen A."/>
            <person name="Lundell T."/>
            <person name="Morin E."/>
            <person name="Murat C."/>
            <person name="Riley R."/>
            <person name="Ohm R."/>
            <person name="Sun H."/>
            <person name="Tunlid A."/>
            <person name="Henrissat B."/>
            <person name="Grigoriev I.V."/>
            <person name="Hibbett D.S."/>
            <person name="Martin F."/>
        </authorList>
    </citation>
    <scope>NUCLEOTIDE SEQUENCE [LARGE SCALE GENOMIC DNA]</scope>
    <source>
        <strain evidence="3 4">FD-317 M1</strain>
    </source>
</reference>
<feature type="region of interest" description="Disordered" evidence="2">
    <location>
        <begin position="565"/>
        <end position="628"/>
    </location>
</feature>
<feature type="compositionally biased region" description="Pro residues" evidence="2">
    <location>
        <begin position="587"/>
        <end position="615"/>
    </location>
</feature>
<protein>
    <submittedName>
        <fullName evidence="3">Uncharacterized protein</fullName>
    </submittedName>
</protein>
<dbReference type="HOGENOM" id="CLU_435484_0_0_1"/>
<sequence length="628" mass="66898">MPWKTAAYQSPFATAHTSVMAAKNGLPTLDSKQREIAKLELEISVQRAKLPTVRPNNIKQIQRSIATREAKVASLRQEILGVELNGSSSEASQDGQFIGFLRSNFTQNGPEICTKDTGGTLLIHITNKQSYSNSNNICCEASSVAEQADEINPEGVGDIASDSVATDPKGILQRELIVSDYGQGLYETGVLSGEKTASILEAASEGSTIQESTSKSRGTKPLPVELIAAPVSPVIEQLNAASPIASTATETASMLYEPQGPPSGGSEHGGKHPSPLFVSVLNFEADHHNFMANNHQGSSSLTGALGVTSGGSDVLNPGVPRLRLSLNSHRLQEEVAELLDASRLVPAEFLLVKTYKSSHQSARRYSGESLSPGAKALMIGWRYTRHWRDFHSGCPSSDPYLDSTPATDQPSLSHVTPAPTTSINENLGFHPSAFLINPFQGSANVHHNHPRPLSVASIPNKSPEPTEENQSHASQPSVNQAPTSIEVKTHQSHQQAENAQSVILPHSGSNVISPLNTEDNVVQIEQQAPSVPPTTKHAVSSPNTGEQLCSEPLSSDALLQSRILSNSGQSPDAQDSVKRSTSTYELPPNPSTHEPPPNPSTHELPPNPVDAPPSSLPTMENCLVPAPI</sequence>
<feature type="compositionally biased region" description="Polar residues" evidence="2">
    <location>
        <begin position="492"/>
        <end position="514"/>
    </location>
</feature>
<feature type="compositionally biased region" description="Polar residues" evidence="2">
    <location>
        <begin position="471"/>
        <end position="483"/>
    </location>
</feature>
<feature type="compositionally biased region" description="Polar residues" evidence="2">
    <location>
        <begin position="404"/>
        <end position="419"/>
    </location>
</feature>
<feature type="region of interest" description="Disordered" evidence="2">
    <location>
        <begin position="399"/>
        <end position="419"/>
    </location>
</feature>
<dbReference type="AlphaFoldDB" id="A0A0D0CS92"/>
<feature type="coiled-coil region" evidence="1">
    <location>
        <begin position="29"/>
        <end position="78"/>
    </location>
</feature>
<name>A0A0D0CS92_9AGAR</name>
<dbReference type="EMBL" id="KN834768">
    <property type="protein sequence ID" value="KIK62157.1"/>
    <property type="molecule type" value="Genomic_DNA"/>
</dbReference>
<evidence type="ECO:0000256" key="2">
    <source>
        <dbReference type="SAM" id="MobiDB-lite"/>
    </source>
</evidence>
<keyword evidence="1" id="KW-0175">Coiled coil</keyword>
<evidence type="ECO:0000313" key="4">
    <source>
        <dbReference type="Proteomes" id="UP000053593"/>
    </source>
</evidence>
<keyword evidence="4" id="KW-1185">Reference proteome</keyword>
<evidence type="ECO:0000256" key="1">
    <source>
        <dbReference type="SAM" id="Coils"/>
    </source>
</evidence>
<feature type="region of interest" description="Disordered" evidence="2">
    <location>
        <begin position="445"/>
        <end position="514"/>
    </location>
</feature>
<organism evidence="3 4">
    <name type="scientific">Collybiopsis luxurians FD-317 M1</name>
    <dbReference type="NCBI Taxonomy" id="944289"/>
    <lineage>
        <taxon>Eukaryota</taxon>
        <taxon>Fungi</taxon>
        <taxon>Dikarya</taxon>
        <taxon>Basidiomycota</taxon>
        <taxon>Agaricomycotina</taxon>
        <taxon>Agaricomycetes</taxon>
        <taxon>Agaricomycetidae</taxon>
        <taxon>Agaricales</taxon>
        <taxon>Marasmiineae</taxon>
        <taxon>Omphalotaceae</taxon>
        <taxon>Collybiopsis</taxon>
        <taxon>Collybiopsis luxurians</taxon>
    </lineage>
</organism>
<feature type="region of interest" description="Disordered" evidence="2">
    <location>
        <begin position="528"/>
        <end position="552"/>
    </location>
</feature>
<feature type="compositionally biased region" description="Polar residues" evidence="2">
    <location>
        <begin position="565"/>
        <end position="584"/>
    </location>
</feature>
<feature type="compositionally biased region" description="Polar residues" evidence="2">
    <location>
        <begin position="537"/>
        <end position="547"/>
    </location>
</feature>
<proteinExistence type="predicted"/>
<gene>
    <name evidence="3" type="ORF">GYMLUDRAFT_58379</name>
</gene>
<dbReference type="Proteomes" id="UP000053593">
    <property type="component" value="Unassembled WGS sequence"/>
</dbReference>
<evidence type="ECO:0000313" key="3">
    <source>
        <dbReference type="EMBL" id="KIK62157.1"/>
    </source>
</evidence>